<organism evidence="1 2">
    <name type="scientific">Sphingomonas desiccabilis</name>
    <dbReference type="NCBI Taxonomy" id="429134"/>
    <lineage>
        <taxon>Bacteria</taxon>
        <taxon>Pseudomonadati</taxon>
        <taxon>Pseudomonadota</taxon>
        <taxon>Alphaproteobacteria</taxon>
        <taxon>Sphingomonadales</taxon>
        <taxon>Sphingomonadaceae</taxon>
        <taxon>Sphingomonas</taxon>
    </lineage>
</organism>
<keyword evidence="2" id="KW-1185">Reference proteome</keyword>
<dbReference type="InterPro" id="IPR021270">
    <property type="entry name" value="DUF2849"/>
</dbReference>
<dbReference type="RefSeq" id="WP_129340727.1">
    <property type="nucleotide sequence ID" value="NZ_JACIDD010000001.1"/>
</dbReference>
<dbReference type="OrthoDB" id="9815695at2"/>
<gene>
    <name evidence="1" type="ORF">EO081_04635</name>
</gene>
<dbReference type="Proteomes" id="UP000292347">
    <property type="component" value="Unassembled WGS sequence"/>
</dbReference>
<evidence type="ECO:0000313" key="2">
    <source>
        <dbReference type="Proteomes" id="UP000292347"/>
    </source>
</evidence>
<dbReference type="AlphaFoldDB" id="A0A4Q2IWF9"/>
<reference evidence="1 2" key="1">
    <citation type="submission" date="2019-01" db="EMBL/GenBank/DDBJ databases">
        <title>Sphingomonas mucosissima sp. nov. and Sphingomonas desiccabilis sp. nov., from biological soil crusts in the Colorado Plateau, USA.</title>
        <authorList>
            <person name="Zhu D."/>
        </authorList>
    </citation>
    <scope>NUCLEOTIDE SEQUENCE [LARGE SCALE GENOMIC DNA]</scope>
    <source>
        <strain evidence="1 2">CP1D</strain>
    </source>
</reference>
<accession>A0A4Q2IWF9</accession>
<name>A0A4Q2IWF9_9SPHN</name>
<dbReference type="EMBL" id="SDPT01000001">
    <property type="protein sequence ID" value="RXZ34945.1"/>
    <property type="molecule type" value="Genomic_DNA"/>
</dbReference>
<evidence type="ECO:0000313" key="1">
    <source>
        <dbReference type="EMBL" id="RXZ34945.1"/>
    </source>
</evidence>
<comment type="caution">
    <text evidence="1">The sequence shown here is derived from an EMBL/GenBank/DDBJ whole genome shotgun (WGS) entry which is preliminary data.</text>
</comment>
<proteinExistence type="predicted"/>
<sequence>MKILTGNDLASGDVVWWTGNGWSRHLADAVDVGSNGEAIAHVEEAALRVNVPYVIDGEQTAEGPRPAHIKDRIRALGPTVRADLTLKPADPNAGSWVI</sequence>
<protein>
    <submittedName>
        <fullName evidence="1">DUF2849 domain-containing protein</fullName>
    </submittedName>
</protein>
<dbReference type="Pfam" id="PF11011">
    <property type="entry name" value="DUF2849"/>
    <property type="match status" value="1"/>
</dbReference>